<reference evidence="2" key="1">
    <citation type="submission" date="2021-12" db="EMBL/GenBank/DDBJ databases">
        <authorList>
            <person name="King R."/>
        </authorList>
    </citation>
    <scope>NUCLEOTIDE SEQUENCE</scope>
</reference>
<proteinExistence type="predicted"/>
<dbReference type="AlphaFoldDB" id="A0A9N9WJM3"/>
<keyword evidence="3" id="KW-1185">Reference proteome</keyword>
<feature type="compositionally biased region" description="Low complexity" evidence="1">
    <location>
        <begin position="56"/>
        <end position="76"/>
    </location>
</feature>
<accession>A0A9N9WJM3</accession>
<evidence type="ECO:0000313" key="3">
    <source>
        <dbReference type="Proteomes" id="UP001153714"/>
    </source>
</evidence>
<dbReference type="EMBL" id="OU893336">
    <property type="protein sequence ID" value="CAG9793505.1"/>
    <property type="molecule type" value="Genomic_DNA"/>
</dbReference>
<protein>
    <submittedName>
        <fullName evidence="2">Uncharacterized protein</fullName>
    </submittedName>
</protein>
<feature type="compositionally biased region" description="Low complexity" evidence="1">
    <location>
        <begin position="29"/>
        <end position="48"/>
    </location>
</feature>
<dbReference type="OrthoDB" id="8197466at2759"/>
<evidence type="ECO:0000313" key="2">
    <source>
        <dbReference type="EMBL" id="CAG9793505.1"/>
    </source>
</evidence>
<evidence type="ECO:0000256" key="1">
    <source>
        <dbReference type="SAM" id="MobiDB-lite"/>
    </source>
</evidence>
<dbReference type="Proteomes" id="UP001153714">
    <property type="component" value="Chromosome 5"/>
</dbReference>
<organism evidence="2 3">
    <name type="scientific">Diatraea saccharalis</name>
    <name type="common">sugarcane borer</name>
    <dbReference type="NCBI Taxonomy" id="40085"/>
    <lineage>
        <taxon>Eukaryota</taxon>
        <taxon>Metazoa</taxon>
        <taxon>Ecdysozoa</taxon>
        <taxon>Arthropoda</taxon>
        <taxon>Hexapoda</taxon>
        <taxon>Insecta</taxon>
        <taxon>Pterygota</taxon>
        <taxon>Neoptera</taxon>
        <taxon>Endopterygota</taxon>
        <taxon>Lepidoptera</taxon>
        <taxon>Glossata</taxon>
        <taxon>Ditrysia</taxon>
        <taxon>Pyraloidea</taxon>
        <taxon>Crambidae</taxon>
        <taxon>Crambinae</taxon>
        <taxon>Diatraea</taxon>
    </lineage>
</organism>
<gene>
    <name evidence="2" type="ORF">DIATSA_LOCUS10939</name>
</gene>
<feature type="region of interest" description="Disordered" evidence="1">
    <location>
        <begin position="1"/>
        <end position="90"/>
    </location>
</feature>
<feature type="region of interest" description="Disordered" evidence="1">
    <location>
        <begin position="155"/>
        <end position="180"/>
    </location>
</feature>
<name>A0A9N9WJM3_9NEOP</name>
<reference evidence="2" key="2">
    <citation type="submission" date="2022-10" db="EMBL/GenBank/DDBJ databases">
        <authorList>
            <consortium name="ENA_rothamsted_submissions"/>
            <consortium name="culmorum"/>
            <person name="King R."/>
        </authorList>
    </citation>
    <scope>NUCLEOTIDE SEQUENCE</scope>
</reference>
<feature type="compositionally biased region" description="Low complexity" evidence="1">
    <location>
        <begin position="156"/>
        <end position="169"/>
    </location>
</feature>
<sequence length="180" mass="19071">MTYEDGITSHRQARSTDGSPARVSLFPISSNPAGSSSNLAGSLSKSAGTLANPTVSLAKQAGSRSSSSRTNTSLKSPAAGTDRGTRQADDIPVFDRNKVSLDFPGSMFGPTLSLLIRTTKIVGDVIQNSAVRYQTFLRLFRPLFRGPFEIKGLDPATTTTTTTTTTTAAPAKTSDNEIRR</sequence>